<dbReference type="Pfam" id="PF13641">
    <property type="entry name" value="Glyco_tranf_2_3"/>
    <property type="match status" value="1"/>
</dbReference>
<keyword evidence="2" id="KW-0808">Transferase</keyword>
<protein>
    <recommendedName>
        <fullName evidence="6">Glycosyl transferase, family 2</fullName>
    </recommendedName>
</protein>
<accession>A0A3G1A4Y6</accession>
<dbReference type="PANTHER" id="PTHR43630:SF1">
    <property type="entry name" value="POLY-BETA-1,6-N-ACETYL-D-GLUCOSAMINE SYNTHASE"/>
    <property type="match status" value="1"/>
</dbReference>
<dbReference type="AlphaFoldDB" id="A0A3G1A4Y6"/>
<dbReference type="Gene3D" id="3.90.550.10">
    <property type="entry name" value="Spore Coat Polysaccharide Biosynthesis Protein SpsA, Chain A"/>
    <property type="match status" value="1"/>
</dbReference>
<dbReference type="InterPro" id="IPR029044">
    <property type="entry name" value="Nucleotide-diphossugar_trans"/>
</dbReference>
<name>A0A3G1A4Y6_9CREN</name>
<evidence type="ECO:0008006" key="6">
    <source>
        <dbReference type="Google" id="ProtNLM"/>
    </source>
</evidence>
<feature type="transmembrane region" description="Helical" evidence="3">
    <location>
        <begin position="341"/>
        <end position="361"/>
    </location>
</feature>
<evidence type="ECO:0000313" key="5">
    <source>
        <dbReference type="Proteomes" id="UP000266720"/>
    </source>
</evidence>
<dbReference type="SUPFAM" id="SSF53448">
    <property type="entry name" value="Nucleotide-diphospho-sugar transferases"/>
    <property type="match status" value="1"/>
</dbReference>
<feature type="transmembrane region" description="Helical" evidence="3">
    <location>
        <begin position="12"/>
        <end position="35"/>
    </location>
</feature>
<keyword evidence="3" id="KW-1133">Transmembrane helix</keyword>
<evidence type="ECO:0000256" key="2">
    <source>
        <dbReference type="ARBA" id="ARBA00022679"/>
    </source>
</evidence>
<dbReference type="GO" id="GO:0016757">
    <property type="term" value="F:glycosyltransferase activity"/>
    <property type="evidence" value="ECO:0007669"/>
    <property type="project" value="UniProtKB-KW"/>
</dbReference>
<dbReference type="RefSeq" id="WP_052886708.1">
    <property type="nucleotide sequence ID" value="NZ_CP007493.1"/>
</dbReference>
<feature type="transmembrane region" description="Helical" evidence="3">
    <location>
        <begin position="373"/>
        <end position="395"/>
    </location>
</feature>
<evidence type="ECO:0000256" key="1">
    <source>
        <dbReference type="ARBA" id="ARBA00022676"/>
    </source>
</evidence>
<organism evidence="4 5">
    <name type="scientific">Thermofilum adornatum 1505</name>
    <dbReference type="NCBI Taxonomy" id="697581"/>
    <lineage>
        <taxon>Archaea</taxon>
        <taxon>Thermoproteota</taxon>
        <taxon>Thermoprotei</taxon>
        <taxon>Thermofilales</taxon>
        <taxon>Thermofilaceae</taxon>
        <taxon>Thermofilum</taxon>
    </lineage>
</organism>
<keyword evidence="1" id="KW-0328">Glycosyltransferase</keyword>
<dbReference type="PANTHER" id="PTHR43630">
    <property type="entry name" value="POLY-BETA-1,6-N-ACETYL-D-GLUCOSAMINE SYNTHASE"/>
    <property type="match status" value="1"/>
</dbReference>
<proteinExistence type="predicted"/>
<feature type="transmembrane region" description="Helical" evidence="3">
    <location>
        <begin position="308"/>
        <end position="329"/>
    </location>
</feature>
<keyword evidence="3" id="KW-0472">Membrane</keyword>
<evidence type="ECO:0000313" key="4">
    <source>
        <dbReference type="EMBL" id="AJB41772.1"/>
    </source>
</evidence>
<sequence>MLDTAGLLGIARLLYVVLSSLSTLTLFLILLWTVYHTPIVLAAVFSRRDKDDPPGDSYLPRVSVIIPVKNDVSIAERSLRSVAVQDYPRDKIEVVVVDGSLDDVSEKIKASIQGFPLDVKYVREYTPNGKPSALNRGLRHVSGELVAVLDADNVLEPDAFRNAVKYFSDPTVGAVQGVIDPLNEKESIWTRIASKEEKLWNRVLLLGRARLGLFTPLSGSCYFVSRRVLQEIGGFPNTLAEDLDLSLSLLRKGYRVVYAEDVRGKWETPKTLGALLVQRRRWYRGYLESFFRNWRIIGPDRRRLDAEIVMAGPLLLVLSFLTIMWWLLITTLSLPKLNGDISAYIVTSLNFFTILTVGTALSFGERPRRLTNIAWVPLVYIYWLTMMLVAFYVFLQVLFRRPARWERTPK</sequence>
<reference evidence="5" key="1">
    <citation type="book" date="2010" name="EXTREMOPHILES" publisher="0:0-0">
        <title>Complete genome sequences of ten hyperthermophilic archaea reveal their metabolic capabilities and possible ecological roles.</title>
        <editorList>
            <person name="?"/>
        </editorList>
        <authorList>
            <person name="Ravin N.V."/>
            <person name="Mardanov A.V."/>
            <person name="Bonch-Osmolovskaya E.A."/>
            <person name="Skryabin K.G."/>
        </authorList>
    </citation>
    <scope>NUCLEOTIDE SEQUENCE [LARGE SCALE GENOMIC DNA]</scope>
    <source>
        <strain evidence="5">1505</strain>
    </source>
</reference>
<dbReference type="Proteomes" id="UP000266720">
    <property type="component" value="Chromosome"/>
</dbReference>
<dbReference type="CDD" id="cd06423">
    <property type="entry name" value="CESA_like"/>
    <property type="match status" value="1"/>
</dbReference>
<evidence type="ECO:0000256" key="3">
    <source>
        <dbReference type="SAM" id="Phobius"/>
    </source>
</evidence>
<dbReference type="EMBL" id="CP007493">
    <property type="protein sequence ID" value="AJB41772.1"/>
    <property type="molecule type" value="Genomic_DNA"/>
</dbReference>
<keyword evidence="3" id="KW-0812">Transmembrane</keyword>
<gene>
    <name evidence="4" type="ORF">TCARB_0718</name>
</gene>
<dbReference type="KEGG" id="tcb:TCARB_0718"/>
<dbReference type="STRING" id="697581.TCARB_0718"/>
<dbReference type="GeneID" id="25406158"/>